<accession>A0A382XFR3</accession>
<protein>
    <recommendedName>
        <fullName evidence="3">Branched-chain amino acid ABC transporter permease</fullName>
    </recommendedName>
</protein>
<evidence type="ECO:0008006" key="3">
    <source>
        <dbReference type="Google" id="ProtNLM"/>
    </source>
</evidence>
<dbReference type="EMBL" id="UINC01166986">
    <property type="protein sequence ID" value="SVD69231.1"/>
    <property type="molecule type" value="Genomic_DNA"/>
</dbReference>
<gene>
    <name evidence="2" type="ORF">METZ01_LOCUS422085</name>
</gene>
<feature type="transmembrane region" description="Helical" evidence="1">
    <location>
        <begin position="49"/>
        <end position="68"/>
    </location>
</feature>
<feature type="non-terminal residue" evidence="2">
    <location>
        <position position="1"/>
    </location>
</feature>
<dbReference type="AlphaFoldDB" id="A0A382XFR3"/>
<organism evidence="2">
    <name type="scientific">marine metagenome</name>
    <dbReference type="NCBI Taxonomy" id="408172"/>
    <lineage>
        <taxon>unclassified sequences</taxon>
        <taxon>metagenomes</taxon>
        <taxon>ecological metagenomes</taxon>
    </lineage>
</organism>
<name>A0A382XFR3_9ZZZZ</name>
<reference evidence="2" key="1">
    <citation type="submission" date="2018-05" db="EMBL/GenBank/DDBJ databases">
        <authorList>
            <person name="Lanie J.A."/>
            <person name="Ng W.-L."/>
            <person name="Kazmierczak K.M."/>
            <person name="Andrzejewski T.M."/>
            <person name="Davidsen T.M."/>
            <person name="Wayne K.J."/>
            <person name="Tettelin H."/>
            <person name="Glass J.I."/>
            <person name="Rusch D."/>
            <person name="Podicherti R."/>
            <person name="Tsui H.-C.T."/>
            <person name="Winkler M.E."/>
        </authorList>
    </citation>
    <scope>NUCLEOTIDE SEQUENCE</scope>
</reference>
<keyword evidence="1" id="KW-0812">Transmembrane</keyword>
<evidence type="ECO:0000313" key="2">
    <source>
        <dbReference type="EMBL" id="SVD69231.1"/>
    </source>
</evidence>
<proteinExistence type="predicted"/>
<feature type="transmembrane region" description="Helical" evidence="1">
    <location>
        <begin position="17"/>
        <end position="43"/>
    </location>
</feature>
<keyword evidence="1" id="KW-0472">Membrane</keyword>
<evidence type="ECO:0000256" key="1">
    <source>
        <dbReference type="SAM" id="Phobius"/>
    </source>
</evidence>
<keyword evidence="1" id="KW-1133">Transmembrane helix</keyword>
<sequence>LTATIGPFYGQSYTPQAFITVVVGGIANIFSGLIASAFSLAAVKTAFVFQYNILIGHVSMLIIAIISIRMMPEGISQWLEQRKS</sequence>